<dbReference type="Proteomes" id="UP000515123">
    <property type="component" value="Linkage group 10"/>
</dbReference>
<dbReference type="RefSeq" id="XP_020096895.1">
    <property type="nucleotide sequence ID" value="XM_020241306.1"/>
</dbReference>
<evidence type="ECO:0000256" key="2">
    <source>
        <dbReference type="ARBA" id="ARBA00022478"/>
    </source>
</evidence>
<keyword evidence="5 11" id="KW-0862">Zinc</keyword>
<sequence>MSTMKFCRECNNILYPKEDREQKDLLYACRNCDHQEVAENNCVYRNVVDHSVDEFTQVLEDVASDPTLPRTKSVRCATCGHGEAVFFQATTRSEDGMTLFFVCCNPSCGNRWRD</sequence>
<keyword evidence="2 10" id="KW-0240">DNA-directed RNA polymerase</keyword>
<evidence type="ECO:0000256" key="7">
    <source>
        <dbReference type="ARBA" id="ARBA00023242"/>
    </source>
</evidence>
<feature type="binding site" evidence="11">
    <location>
        <position position="103"/>
    </location>
    <ligand>
        <name>Zn(2+)</name>
        <dbReference type="ChEBI" id="CHEBI:29105"/>
        <label>2</label>
    </ligand>
</feature>
<comment type="subcellular location">
    <subcellularLocation>
        <location evidence="1">Nucleus</location>
        <location evidence="1">Nucleolus</location>
    </subcellularLocation>
</comment>
<feature type="zinc finger region" description="C4-type" evidence="12">
    <location>
        <begin position="7"/>
        <end position="32"/>
    </location>
</feature>
<dbReference type="InterPro" id="IPR001529">
    <property type="entry name" value="Zn_ribbon_RPB9"/>
</dbReference>
<dbReference type="PIRSF" id="PIRSF005586">
    <property type="entry name" value="RNApol_RpoM"/>
    <property type="match status" value="1"/>
</dbReference>
<dbReference type="GO" id="GO:0001193">
    <property type="term" value="P:maintenance of transcriptional fidelity during transcription elongation by RNA polymerase II"/>
    <property type="evidence" value="ECO:0007669"/>
    <property type="project" value="TreeGrafter"/>
</dbReference>
<feature type="binding site" evidence="11">
    <location>
        <position position="79"/>
    </location>
    <ligand>
        <name>Zn(2+)</name>
        <dbReference type="ChEBI" id="CHEBI:29105"/>
        <label>2</label>
    </ligand>
</feature>
<evidence type="ECO:0000259" key="14">
    <source>
        <dbReference type="PROSITE" id="PS51133"/>
    </source>
</evidence>
<dbReference type="SMART" id="SM00440">
    <property type="entry name" value="ZnF_C2C2"/>
    <property type="match status" value="1"/>
</dbReference>
<dbReference type="Pfam" id="PF01096">
    <property type="entry name" value="Zn_ribbon_TFIIS"/>
    <property type="match status" value="1"/>
</dbReference>
<proteinExistence type="inferred from homology"/>
<comment type="similarity">
    <text evidence="10 13">Belongs to the archaeal rpoM/eukaryotic RPA12/RPB9/RPC11 RNA polymerase family.</text>
</comment>
<dbReference type="GO" id="GO:0005665">
    <property type="term" value="C:RNA polymerase II, core complex"/>
    <property type="evidence" value="ECO:0007669"/>
    <property type="project" value="TreeGrafter"/>
</dbReference>
<dbReference type="FunFam" id="2.20.25.10:FF:000004">
    <property type="entry name" value="DNA-directed RNA polymerase subunit"/>
    <property type="match status" value="1"/>
</dbReference>
<evidence type="ECO:0000256" key="13">
    <source>
        <dbReference type="RuleBase" id="RU003474"/>
    </source>
</evidence>
<reference evidence="16" key="2">
    <citation type="submission" date="2025-08" db="UniProtKB">
        <authorList>
            <consortium name="RefSeq"/>
        </authorList>
    </citation>
    <scope>IDENTIFICATION</scope>
    <source>
        <tissue evidence="16">Leaf</tissue>
    </source>
</reference>
<feature type="binding site" evidence="11">
    <location>
        <position position="32"/>
    </location>
    <ligand>
        <name>Zn(2+)</name>
        <dbReference type="ChEBI" id="CHEBI:29105"/>
        <label>1</label>
    </ligand>
</feature>
<dbReference type="GO" id="GO:0005730">
    <property type="term" value="C:nucleolus"/>
    <property type="evidence" value="ECO:0007669"/>
    <property type="project" value="UniProtKB-SubCell"/>
</dbReference>
<keyword evidence="4 12" id="KW-0863">Zinc-finger</keyword>
<keyword evidence="15" id="KW-1185">Reference proteome</keyword>
<reference evidence="15" key="1">
    <citation type="journal article" date="2015" name="Nat. Genet.">
        <title>The pineapple genome and the evolution of CAM photosynthesis.</title>
        <authorList>
            <person name="Ming R."/>
            <person name="VanBuren R."/>
            <person name="Wai C.M."/>
            <person name="Tang H."/>
            <person name="Schatz M.C."/>
            <person name="Bowers J.E."/>
            <person name="Lyons E."/>
            <person name="Wang M.L."/>
            <person name="Chen J."/>
            <person name="Biggers E."/>
            <person name="Zhang J."/>
            <person name="Huang L."/>
            <person name="Zhang L."/>
            <person name="Miao W."/>
            <person name="Zhang J."/>
            <person name="Ye Z."/>
            <person name="Miao C."/>
            <person name="Lin Z."/>
            <person name="Wang H."/>
            <person name="Zhou H."/>
            <person name="Yim W.C."/>
            <person name="Priest H.D."/>
            <person name="Zheng C."/>
            <person name="Woodhouse M."/>
            <person name="Edger P.P."/>
            <person name="Guyot R."/>
            <person name="Guo H.B."/>
            <person name="Guo H."/>
            <person name="Zheng G."/>
            <person name="Singh R."/>
            <person name="Sharma A."/>
            <person name="Min X."/>
            <person name="Zheng Y."/>
            <person name="Lee H."/>
            <person name="Gurtowski J."/>
            <person name="Sedlazeck F.J."/>
            <person name="Harkess A."/>
            <person name="McKain M.R."/>
            <person name="Liao Z."/>
            <person name="Fang J."/>
            <person name="Liu J."/>
            <person name="Zhang X."/>
            <person name="Zhang Q."/>
            <person name="Hu W."/>
            <person name="Qin Y."/>
            <person name="Wang K."/>
            <person name="Chen L.Y."/>
            <person name="Shirley N."/>
            <person name="Lin Y.R."/>
            <person name="Liu L.Y."/>
            <person name="Hernandez A.G."/>
            <person name="Wright C.L."/>
            <person name="Bulone V."/>
            <person name="Tuskan G.A."/>
            <person name="Heath K."/>
            <person name="Zee F."/>
            <person name="Moore P.H."/>
            <person name="Sunkar R."/>
            <person name="Leebens-Mack J.H."/>
            <person name="Mockler T."/>
            <person name="Bennetzen J.L."/>
            <person name="Freeling M."/>
            <person name="Sankoff D."/>
            <person name="Paterson A.H."/>
            <person name="Zhu X."/>
            <person name="Yang X."/>
            <person name="Smith J.A."/>
            <person name="Cushman J.C."/>
            <person name="Paull R.E."/>
            <person name="Yu Q."/>
        </authorList>
    </citation>
    <scope>NUCLEOTIDE SEQUENCE [LARGE SCALE GENOMIC DNA]</scope>
    <source>
        <strain evidence="15">cv. F153</strain>
    </source>
</reference>
<keyword evidence="3 11" id="KW-0479">Metal-binding</keyword>
<evidence type="ECO:0000256" key="5">
    <source>
        <dbReference type="ARBA" id="ARBA00022833"/>
    </source>
</evidence>
<dbReference type="AlphaFoldDB" id="A0A6P5FUX8"/>
<protein>
    <recommendedName>
        <fullName evidence="10">DNA-directed RNA polymerase subunit</fullName>
    </recommendedName>
</protein>
<dbReference type="PROSITE" id="PS01030">
    <property type="entry name" value="RNA_POL_M_15KD"/>
    <property type="match status" value="1"/>
</dbReference>
<evidence type="ECO:0000256" key="1">
    <source>
        <dbReference type="ARBA" id="ARBA00004604"/>
    </source>
</evidence>
<dbReference type="Gramene" id="Aco027798.1.mrna1">
    <property type="protein sequence ID" value="Aco027798.1.mrna1"/>
    <property type="gene ID" value="Aco027798.1.path1"/>
</dbReference>
<dbReference type="CDD" id="cd10508">
    <property type="entry name" value="Zn-ribbon_RPB9"/>
    <property type="match status" value="1"/>
</dbReference>
<dbReference type="SUPFAM" id="SSF57783">
    <property type="entry name" value="Zinc beta-ribbon"/>
    <property type="match status" value="2"/>
</dbReference>
<feature type="binding site" evidence="11">
    <location>
        <position position="108"/>
    </location>
    <ligand>
        <name>Zn(2+)</name>
        <dbReference type="ChEBI" id="CHEBI:29105"/>
        <label>2</label>
    </ligand>
</feature>
<dbReference type="GO" id="GO:0003676">
    <property type="term" value="F:nucleic acid binding"/>
    <property type="evidence" value="ECO:0007669"/>
    <property type="project" value="InterPro"/>
</dbReference>
<organism evidence="15 16">
    <name type="scientific">Ananas comosus</name>
    <name type="common">Pineapple</name>
    <name type="synonym">Ananas ananas</name>
    <dbReference type="NCBI Taxonomy" id="4615"/>
    <lineage>
        <taxon>Eukaryota</taxon>
        <taxon>Viridiplantae</taxon>
        <taxon>Streptophyta</taxon>
        <taxon>Embryophyta</taxon>
        <taxon>Tracheophyta</taxon>
        <taxon>Spermatophyta</taxon>
        <taxon>Magnoliopsida</taxon>
        <taxon>Liliopsida</taxon>
        <taxon>Poales</taxon>
        <taxon>Bromeliaceae</taxon>
        <taxon>Bromelioideae</taxon>
        <taxon>Ananas</taxon>
    </lineage>
</organism>
<evidence type="ECO:0000256" key="6">
    <source>
        <dbReference type="ARBA" id="ARBA00023163"/>
    </source>
</evidence>
<accession>A0A6P5FUX8</accession>
<gene>
    <name evidence="16" type="primary">LOC109716033</name>
</gene>
<feature type="binding site" evidence="11">
    <location>
        <position position="76"/>
    </location>
    <ligand>
        <name>Zn(2+)</name>
        <dbReference type="ChEBI" id="CHEBI:29105"/>
        <label>2</label>
    </ligand>
</feature>
<dbReference type="SMART" id="SM00661">
    <property type="entry name" value="RPOL9"/>
    <property type="match status" value="1"/>
</dbReference>
<evidence type="ECO:0000256" key="10">
    <source>
        <dbReference type="PIRNR" id="PIRNR005586"/>
    </source>
</evidence>
<dbReference type="GO" id="GO:0006367">
    <property type="term" value="P:transcription initiation at RNA polymerase II promoter"/>
    <property type="evidence" value="ECO:0007669"/>
    <property type="project" value="TreeGrafter"/>
</dbReference>
<evidence type="ECO:0000256" key="3">
    <source>
        <dbReference type="ARBA" id="ARBA00022723"/>
    </source>
</evidence>
<feature type="binding site" evidence="11">
    <location>
        <position position="10"/>
    </location>
    <ligand>
        <name>Zn(2+)</name>
        <dbReference type="ChEBI" id="CHEBI:29105"/>
        <label>1</label>
    </ligand>
</feature>
<evidence type="ECO:0000256" key="11">
    <source>
        <dbReference type="PIRSR" id="PIRSR005586-1"/>
    </source>
</evidence>
<evidence type="ECO:0000256" key="8">
    <source>
        <dbReference type="ARBA" id="ARBA00055413"/>
    </source>
</evidence>
<evidence type="ECO:0000256" key="4">
    <source>
        <dbReference type="ARBA" id="ARBA00022771"/>
    </source>
</evidence>
<dbReference type="GO" id="GO:0003899">
    <property type="term" value="F:DNA-directed RNA polymerase activity"/>
    <property type="evidence" value="ECO:0007669"/>
    <property type="project" value="InterPro"/>
</dbReference>
<dbReference type="GO" id="GO:0000419">
    <property type="term" value="C:RNA polymerase V complex"/>
    <property type="evidence" value="ECO:0007669"/>
    <property type="project" value="UniProtKB-ARBA"/>
</dbReference>
<feature type="binding site" evidence="11">
    <location>
        <position position="7"/>
    </location>
    <ligand>
        <name>Zn(2+)</name>
        <dbReference type="ChEBI" id="CHEBI:29105"/>
        <label>1</label>
    </ligand>
</feature>
<comment type="subunit">
    <text evidence="9">Component of the RNA polymerase II, IV and V complexes. Interacts with NRPD1.</text>
</comment>
<feature type="binding site" evidence="11">
    <location>
        <position position="29"/>
    </location>
    <ligand>
        <name>Zn(2+)</name>
        <dbReference type="ChEBI" id="CHEBI:29105"/>
        <label>1</label>
    </ligand>
</feature>
<keyword evidence="6 10" id="KW-0804">Transcription</keyword>
<dbReference type="GO" id="GO:0006283">
    <property type="term" value="P:transcription-coupled nucleotide-excision repair"/>
    <property type="evidence" value="ECO:0007669"/>
    <property type="project" value="TreeGrafter"/>
</dbReference>
<dbReference type="FunFam" id="2.20.25.10:FF:000008">
    <property type="entry name" value="DNA-directed RNA polymerase II subunit RPB9"/>
    <property type="match status" value="1"/>
</dbReference>
<dbReference type="InterPro" id="IPR034012">
    <property type="entry name" value="Zn_ribbon_RPB9_C"/>
</dbReference>
<dbReference type="Gene3D" id="2.20.25.10">
    <property type="match status" value="2"/>
</dbReference>
<dbReference type="PANTHER" id="PTHR11239:SF18">
    <property type="entry name" value="DNA-DIRECTED RNA POLYMERASE SUBUNIT"/>
    <property type="match status" value="1"/>
</dbReference>
<keyword evidence="7 10" id="KW-0539">Nucleus</keyword>
<dbReference type="GeneID" id="109716033"/>
<evidence type="ECO:0000313" key="15">
    <source>
        <dbReference type="Proteomes" id="UP000515123"/>
    </source>
</evidence>
<dbReference type="GO" id="GO:0008270">
    <property type="term" value="F:zinc ion binding"/>
    <property type="evidence" value="ECO:0007669"/>
    <property type="project" value="UniProtKB-KW"/>
</dbReference>
<evidence type="ECO:0000313" key="16">
    <source>
        <dbReference type="RefSeq" id="XP_020096895.1"/>
    </source>
</evidence>
<dbReference type="PROSITE" id="PS51133">
    <property type="entry name" value="ZF_TFIIS_2"/>
    <property type="match status" value="1"/>
</dbReference>
<name>A0A6P5FUX8_ANACO</name>
<dbReference type="Pfam" id="PF02150">
    <property type="entry name" value="Zn_ribbon_RPB9"/>
    <property type="match status" value="1"/>
</dbReference>
<dbReference type="InterPro" id="IPR012164">
    <property type="entry name" value="Rpa12/Rpb9/Rpc10/TFS"/>
</dbReference>
<dbReference type="OrthoDB" id="282270at2759"/>
<comment type="function">
    <text evidence="8">DNA-dependent RNA polymerase catalyzes the transcription of DNA into RNA using the four ribonucleoside triphosphates as substrates. Component of RNA polymerase II which synthesizes mRNA precursors and many functional non-coding RNAs. Pol II is the central component of the basal RNA polymerase II transcription machinery. It is composed of mobile elements that move relative to each other. Component of RNA polymerases IV and V which mediate short-interfering RNAs (siRNA) accumulation and subsequent RNA-directed DNA methylation-dependent (RdDM) transcriptional gene silencing (TGS) of endogenous repeated sequences, including transposable elements. Required for RNA silencing.</text>
</comment>
<feature type="domain" description="TFIIS-type" evidence="14">
    <location>
        <begin position="72"/>
        <end position="113"/>
    </location>
</feature>
<evidence type="ECO:0000256" key="12">
    <source>
        <dbReference type="PIRSR" id="PIRSR005586-2"/>
    </source>
</evidence>
<dbReference type="PANTHER" id="PTHR11239">
    <property type="entry name" value="DNA-DIRECTED RNA POLYMERASE"/>
    <property type="match status" value="1"/>
</dbReference>
<dbReference type="InterPro" id="IPR001222">
    <property type="entry name" value="Znf_TFIIS"/>
</dbReference>
<evidence type="ECO:0000256" key="9">
    <source>
        <dbReference type="ARBA" id="ARBA00063449"/>
    </source>
</evidence>
<dbReference type="InterPro" id="IPR019761">
    <property type="entry name" value="DNA-dir_RNA_pol-M_15_CS"/>
</dbReference>